<dbReference type="Pfam" id="PF01479">
    <property type="entry name" value="S4"/>
    <property type="match status" value="1"/>
</dbReference>
<dbReference type="InterPro" id="IPR036986">
    <property type="entry name" value="S4_RNA-bd_sf"/>
</dbReference>
<dbReference type="InterPro" id="IPR050188">
    <property type="entry name" value="RluA_PseudoU_synthase"/>
</dbReference>
<dbReference type="Gene3D" id="3.30.2350.10">
    <property type="entry name" value="Pseudouridine synthase"/>
    <property type="match status" value="1"/>
</dbReference>
<comment type="caution">
    <text evidence="5">The sequence shown here is derived from an EMBL/GenBank/DDBJ whole genome shotgun (WGS) entry which is preliminary data.</text>
</comment>
<name>A0ABT7HKD5_9FUSO</name>
<dbReference type="CDD" id="cd02869">
    <property type="entry name" value="PseudoU_synth_RluA_like"/>
    <property type="match status" value="1"/>
</dbReference>
<comment type="similarity">
    <text evidence="1">Belongs to the pseudouridine synthase RluA family.</text>
</comment>
<dbReference type="Proteomes" id="UP001225134">
    <property type="component" value="Unassembled WGS sequence"/>
</dbReference>
<dbReference type="CDD" id="cd00165">
    <property type="entry name" value="S4"/>
    <property type="match status" value="1"/>
</dbReference>
<dbReference type="GO" id="GO:0016853">
    <property type="term" value="F:isomerase activity"/>
    <property type="evidence" value="ECO:0007669"/>
    <property type="project" value="UniProtKB-KW"/>
</dbReference>
<reference evidence="5 6" key="1">
    <citation type="submission" date="2023-06" db="EMBL/GenBank/DDBJ databases">
        <title>Antibody response to the Sneathia vaginalis cytopathogenic toxin A during pregnancy.</title>
        <authorList>
            <person name="Mccoy Z.T."/>
            <person name="Serrano M.G."/>
            <person name="Spaine K."/>
            <person name="Edwards D.J."/>
            <person name="Buck G.A."/>
            <person name="Jefferson K."/>
        </authorList>
    </citation>
    <scope>NUCLEOTIDE SEQUENCE [LARGE SCALE GENOMIC DNA]</scope>
    <source>
        <strain evidence="5 6">CCUG 42621</strain>
    </source>
</reference>
<dbReference type="Pfam" id="PF00849">
    <property type="entry name" value="PseudoU_synth_2"/>
    <property type="match status" value="1"/>
</dbReference>
<dbReference type="InterPro" id="IPR002942">
    <property type="entry name" value="S4_RNA-bd"/>
</dbReference>
<evidence type="ECO:0000256" key="3">
    <source>
        <dbReference type="PROSITE-ProRule" id="PRU00182"/>
    </source>
</evidence>
<organism evidence="5 6">
    <name type="scientific">Sneathia sanguinegens</name>
    <dbReference type="NCBI Taxonomy" id="40543"/>
    <lineage>
        <taxon>Bacteria</taxon>
        <taxon>Fusobacteriati</taxon>
        <taxon>Fusobacteriota</taxon>
        <taxon>Fusobacteriia</taxon>
        <taxon>Fusobacteriales</taxon>
        <taxon>Leptotrichiaceae</taxon>
        <taxon>Sneathia</taxon>
    </lineage>
</organism>
<evidence type="ECO:0000256" key="2">
    <source>
        <dbReference type="ARBA" id="ARBA00023235"/>
    </source>
</evidence>
<dbReference type="InterPro" id="IPR020103">
    <property type="entry name" value="PsdUridine_synth_cat_dom_sf"/>
</dbReference>
<dbReference type="SUPFAM" id="SSF55174">
    <property type="entry name" value="Alpha-L RNA-binding motif"/>
    <property type="match status" value="1"/>
</dbReference>
<dbReference type="PANTHER" id="PTHR21600">
    <property type="entry name" value="MITOCHONDRIAL RNA PSEUDOURIDINE SYNTHASE"/>
    <property type="match status" value="1"/>
</dbReference>
<dbReference type="RefSeq" id="WP_285152499.1">
    <property type="nucleotide sequence ID" value="NZ_JASSPP010000001.1"/>
</dbReference>
<evidence type="ECO:0000256" key="1">
    <source>
        <dbReference type="ARBA" id="ARBA00010876"/>
    </source>
</evidence>
<gene>
    <name evidence="5" type="ORF">QQA45_00985</name>
</gene>
<proteinExistence type="inferred from homology"/>
<keyword evidence="6" id="KW-1185">Reference proteome</keyword>
<protein>
    <submittedName>
        <fullName evidence="5">RluA family pseudouridine synthase</fullName>
        <ecNumber evidence="5">5.4.99.-</ecNumber>
    </submittedName>
</protein>
<dbReference type="SMART" id="SM00363">
    <property type="entry name" value="S4"/>
    <property type="match status" value="1"/>
</dbReference>
<dbReference type="EC" id="5.4.99.-" evidence="5"/>
<feature type="domain" description="RNA-binding S4" evidence="4">
    <location>
        <begin position="12"/>
        <end position="76"/>
    </location>
</feature>
<keyword evidence="2 5" id="KW-0413">Isomerase</keyword>
<dbReference type="PROSITE" id="PS01129">
    <property type="entry name" value="PSI_RLU"/>
    <property type="match status" value="1"/>
</dbReference>
<dbReference type="Gene3D" id="3.10.290.10">
    <property type="entry name" value="RNA-binding S4 domain"/>
    <property type="match status" value="1"/>
</dbReference>
<dbReference type="InterPro" id="IPR006145">
    <property type="entry name" value="PsdUridine_synth_RsuA/RluA"/>
</dbReference>
<keyword evidence="3" id="KW-0694">RNA-binding</keyword>
<dbReference type="EMBL" id="JASSPP010000001">
    <property type="protein sequence ID" value="MDK9580106.1"/>
    <property type="molecule type" value="Genomic_DNA"/>
</dbReference>
<evidence type="ECO:0000259" key="4">
    <source>
        <dbReference type="SMART" id="SM00363"/>
    </source>
</evidence>
<evidence type="ECO:0000313" key="6">
    <source>
        <dbReference type="Proteomes" id="UP001225134"/>
    </source>
</evidence>
<dbReference type="InterPro" id="IPR006224">
    <property type="entry name" value="PsdUridine_synth_RluA-like_CS"/>
</dbReference>
<dbReference type="SUPFAM" id="SSF55120">
    <property type="entry name" value="Pseudouridine synthase"/>
    <property type="match status" value="1"/>
</dbReference>
<evidence type="ECO:0000313" key="5">
    <source>
        <dbReference type="EMBL" id="MDK9580106.1"/>
    </source>
</evidence>
<dbReference type="PANTHER" id="PTHR21600:SF83">
    <property type="entry name" value="PSEUDOURIDYLATE SYNTHASE RPUSD4, MITOCHONDRIAL"/>
    <property type="match status" value="1"/>
</dbReference>
<accession>A0ABT7HKD5</accession>
<sequence length="251" mass="29587">MKITIDKENENVRLDRFLKKRCKNNKLSEIFKAIRQGDVRVNNKKVKQDYRLNLNDEVSVNNLFYEEMKEKKLNREYANLIFFEDDKYLIINKPKGLAMHKGTGTKKGLAEIFNINFANRLDKKTSGLVIACKNQVSLRHITNLIREHKVKKIYEAICLNNNKYKLNEEFELKTEINGQKAISKYKVIHLTEKNITFRVELITGRKHQIRIQLANLGLAIVGDDKYGTYPKEAKLQLECKRIEFDEYKFEI</sequence>
<dbReference type="PROSITE" id="PS50889">
    <property type="entry name" value="S4"/>
    <property type="match status" value="1"/>
</dbReference>